<evidence type="ECO:0000256" key="3">
    <source>
        <dbReference type="ARBA" id="ARBA00022475"/>
    </source>
</evidence>
<keyword evidence="2 8" id="KW-0813">Transport</keyword>
<feature type="transmembrane region" description="Helical" evidence="8">
    <location>
        <begin position="136"/>
        <end position="158"/>
    </location>
</feature>
<feature type="transmembrane region" description="Helical" evidence="8">
    <location>
        <begin position="470"/>
        <end position="489"/>
    </location>
</feature>
<dbReference type="RefSeq" id="WP_349959087.1">
    <property type="nucleotide sequence ID" value="NZ_CP157961.1"/>
</dbReference>
<evidence type="ECO:0000256" key="6">
    <source>
        <dbReference type="ARBA" id="ARBA00022989"/>
    </source>
</evidence>
<comment type="subcellular location">
    <subcellularLocation>
        <location evidence="1">Cell inner membrane</location>
        <topology evidence="1">Multi-pass membrane protein</topology>
    </subcellularLocation>
    <subcellularLocation>
        <location evidence="8">Cell membrane</location>
        <topology evidence="8">Multi-pass membrane protein</topology>
    </subcellularLocation>
</comment>
<keyword evidence="7 8" id="KW-0472">Membrane</keyword>
<evidence type="ECO:0000256" key="7">
    <source>
        <dbReference type="ARBA" id="ARBA00023136"/>
    </source>
</evidence>
<feature type="transmembrane region" description="Helical" evidence="8">
    <location>
        <begin position="570"/>
        <end position="589"/>
    </location>
</feature>
<feature type="transmembrane region" description="Helical" evidence="8">
    <location>
        <begin position="329"/>
        <end position="354"/>
    </location>
</feature>
<dbReference type="PROSITE" id="PS50928">
    <property type="entry name" value="ABC_TM1"/>
    <property type="match status" value="2"/>
</dbReference>
<evidence type="ECO:0000313" key="10">
    <source>
        <dbReference type="EMBL" id="XBT94979.1"/>
    </source>
</evidence>
<feature type="transmembrane region" description="Helical" evidence="8">
    <location>
        <begin position="100"/>
        <end position="124"/>
    </location>
</feature>
<dbReference type="GO" id="GO:0055085">
    <property type="term" value="P:transmembrane transport"/>
    <property type="evidence" value="ECO:0007669"/>
    <property type="project" value="InterPro"/>
</dbReference>
<protein>
    <submittedName>
        <fullName evidence="10">ABC transporter permease subunit</fullName>
    </submittedName>
</protein>
<evidence type="ECO:0000256" key="4">
    <source>
        <dbReference type="ARBA" id="ARBA00022519"/>
    </source>
</evidence>
<sequence length="598" mass="63645">MVQGSVRTVTEPEARIARASARGRSIRDVALRPFTSHGRRWGGNAPLLWLVAFILVGLPMLLVLVQAIFPKLFDPTSPSLRPSLDALARMITSPRLLRGIVNTIILGMVGAVVSTLLGAAWALIVHLSDVRLRRVWTALPWIVFATPSYLKGLAWVLLMSQGGYLVYLGVLSPMQASAFFGPPGLLLVMALSLFPVPYFIIRARLEGIGGEYIDAARMASAGPMRTVVKIIVPMLMPAIGLSLLTTFAEVIGDFGLANTIARSMNFGLLTYNIYAATSSFPVDFAGAGAQALLLAVLVSGSVSAAAMSGTQREARFLSGRNRHLRPYRLGGWQPLAVGLLMLVAVLSAALPLLAVTLRALTTSLGDGLALANFSLDAIRAVLDLSNVAGQALVSSFLYGFAAAFVTVAFAVLFAFRVSLASSRVRTIAVALAMVTVAVPGIIPAFGYILLYDRVPGFTELNLYGTRTLLVLGYSAAALPYCLIFMWSALDRLGPSIGEASRLAGASPFQYLRRIVAPLAGRAIAAAFGVTMVRTVFELPMSQLLMPQAGPALPALIVDDFTQDRDAVACAMALVALLAVALIWGLVLALPGRARVRRR</sequence>
<proteinExistence type="inferred from homology"/>
<dbReference type="AlphaFoldDB" id="A0AAU7RXU5"/>
<dbReference type="InterPro" id="IPR000515">
    <property type="entry name" value="MetI-like"/>
</dbReference>
<dbReference type="Pfam" id="PF00528">
    <property type="entry name" value="BPD_transp_1"/>
    <property type="match status" value="1"/>
</dbReference>
<geneLocation type="plasmid" evidence="10">
    <name>unnamed1</name>
</geneLocation>
<evidence type="ECO:0000256" key="1">
    <source>
        <dbReference type="ARBA" id="ARBA00004429"/>
    </source>
</evidence>
<dbReference type="SUPFAM" id="SSF161098">
    <property type="entry name" value="MetI-like"/>
    <property type="match status" value="2"/>
</dbReference>
<gene>
    <name evidence="10" type="ORF">ABM479_23755</name>
</gene>
<feature type="transmembrane region" description="Helical" evidence="8">
    <location>
        <begin position="396"/>
        <end position="415"/>
    </location>
</feature>
<accession>A0AAU7RXU5</accession>
<dbReference type="EMBL" id="CP157961">
    <property type="protein sequence ID" value="XBT94979.1"/>
    <property type="molecule type" value="Genomic_DNA"/>
</dbReference>
<evidence type="ECO:0000256" key="2">
    <source>
        <dbReference type="ARBA" id="ARBA00022448"/>
    </source>
</evidence>
<comment type="similarity">
    <text evidence="8">Belongs to the binding-protein-dependent transport system permease family.</text>
</comment>
<feature type="transmembrane region" description="Helical" evidence="8">
    <location>
        <begin position="510"/>
        <end position="536"/>
    </location>
</feature>
<organism evidence="10">
    <name type="scientific">Rhizobium sp. ZPR3</name>
    <dbReference type="NCBI Taxonomy" id="3158967"/>
    <lineage>
        <taxon>Bacteria</taxon>
        <taxon>Pseudomonadati</taxon>
        <taxon>Pseudomonadota</taxon>
        <taxon>Alphaproteobacteria</taxon>
        <taxon>Hyphomicrobiales</taxon>
        <taxon>Rhizobiaceae</taxon>
        <taxon>Rhizobium/Agrobacterium group</taxon>
        <taxon>Rhizobium</taxon>
    </lineage>
</organism>
<keyword evidence="4" id="KW-0997">Cell inner membrane</keyword>
<feature type="transmembrane region" description="Helical" evidence="8">
    <location>
        <begin position="227"/>
        <end position="248"/>
    </location>
</feature>
<evidence type="ECO:0000256" key="5">
    <source>
        <dbReference type="ARBA" id="ARBA00022692"/>
    </source>
</evidence>
<dbReference type="PANTHER" id="PTHR43357">
    <property type="entry name" value="INNER MEMBRANE ABC TRANSPORTER PERMEASE PROTEIN YDCV"/>
    <property type="match status" value="1"/>
</dbReference>
<dbReference type="CDD" id="cd06261">
    <property type="entry name" value="TM_PBP2"/>
    <property type="match status" value="2"/>
</dbReference>
<dbReference type="PANTHER" id="PTHR43357:SF4">
    <property type="entry name" value="INNER MEMBRANE ABC TRANSPORTER PERMEASE PROTEIN YDCV"/>
    <property type="match status" value="1"/>
</dbReference>
<keyword evidence="3" id="KW-1003">Cell membrane</keyword>
<evidence type="ECO:0000256" key="8">
    <source>
        <dbReference type="RuleBase" id="RU363032"/>
    </source>
</evidence>
<feature type="domain" description="ABC transmembrane type-1" evidence="9">
    <location>
        <begin position="392"/>
        <end position="586"/>
    </location>
</feature>
<dbReference type="GO" id="GO:0005886">
    <property type="term" value="C:plasma membrane"/>
    <property type="evidence" value="ECO:0007669"/>
    <property type="project" value="UniProtKB-SubCell"/>
</dbReference>
<feature type="transmembrane region" description="Helical" evidence="8">
    <location>
        <begin position="178"/>
        <end position="201"/>
    </location>
</feature>
<keyword evidence="6 8" id="KW-1133">Transmembrane helix</keyword>
<name>A0AAU7RXU5_9HYPH</name>
<dbReference type="InterPro" id="IPR035906">
    <property type="entry name" value="MetI-like_sf"/>
</dbReference>
<feature type="transmembrane region" description="Helical" evidence="8">
    <location>
        <begin position="47"/>
        <end position="69"/>
    </location>
</feature>
<feature type="transmembrane region" description="Helical" evidence="8">
    <location>
        <begin position="427"/>
        <end position="450"/>
    </location>
</feature>
<dbReference type="Gene3D" id="1.10.3720.10">
    <property type="entry name" value="MetI-like"/>
    <property type="match status" value="2"/>
</dbReference>
<evidence type="ECO:0000259" key="9">
    <source>
        <dbReference type="PROSITE" id="PS50928"/>
    </source>
</evidence>
<feature type="domain" description="ABC transmembrane type-1" evidence="9">
    <location>
        <begin position="100"/>
        <end position="303"/>
    </location>
</feature>
<reference evidence="10" key="1">
    <citation type="submission" date="2024-06" db="EMBL/GenBank/DDBJ databases">
        <authorList>
            <person name="Li T."/>
            <person name="Gao R."/>
        </authorList>
    </citation>
    <scope>NUCLEOTIDE SEQUENCE</scope>
    <source>
        <strain evidence="10">ZPR3</strain>
        <plasmid evidence="10">unnamed1</plasmid>
    </source>
</reference>
<keyword evidence="5 8" id="KW-0812">Transmembrane</keyword>
<keyword evidence="10" id="KW-0614">Plasmid</keyword>
<feature type="transmembrane region" description="Helical" evidence="8">
    <location>
        <begin position="287"/>
        <end position="308"/>
    </location>
</feature>